<feature type="region of interest" description="Disordered" evidence="9">
    <location>
        <begin position="929"/>
        <end position="998"/>
    </location>
</feature>
<dbReference type="GO" id="GO:0051015">
    <property type="term" value="F:actin filament binding"/>
    <property type="evidence" value="ECO:0007669"/>
    <property type="project" value="InterPro"/>
</dbReference>
<evidence type="ECO:0000256" key="5">
    <source>
        <dbReference type="ARBA" id="ARBA00023203"/>
    </source>
</evidence>
<evidence type="ECO:0000256" key="2">
    <source>
        <dbReference type="ARBA" id="ARBA00006469"/>
    </source>
</evidence>
<feature type="region of interest" description="Disordered" evidence="9">
    <location>
        <begin position="792"/>
        <end position="839"/>
    </location>
</feature>
<feature type="compositionally biased region" description="Polar residues" evidence="9">
    <location>
        <begin position="471"/>
        <end position="487"/>
    </location>
</feature>
<dbReference type="RefSeq" id="XP_010717541.1">
    <property type="nucleotide sequence ID" value="XM_010719239.3"/>
</dbReference>
<dbReference type="GeneTree" id="ENSGT00940000160656"/>
<dbReference type="CTD" id="134549"/>
<feature type="domain" description="ASD1" evidence="10">
    <location>
        <begin position="626"/>
        <end position="732"/>
    </location>
</feature>
<feature type="region of interest" description="Disordered" evidence="9">
    <location>
        <begin position="724"/>
        <end position="775"/>
    </location>
</feature>
<keyword evidence="4" id="KW-0493">Microtubule</keyword>
<feature type="region of interest" description="Disordered" evidence="9">
    <location>
        <begin position="1125"/>
        <end position="1170"/>
    </location>
</feature>
<dbReference type="RefSeq" id="XP_019476045.1">
    <property type="nucleotide sequence ID" value="XM_019620500.2"/>
</dbReference>
<dbReference type="GO" id="GO:0005912">
    <property type="term" value="C:adherens junction"/>
    <property type="evidence" value="ECO:0007669"/>
    <property type="project" value="TreeGrafter"/>
</dbReference>
<comment type="subcellular location">
    <subcellularLocation>
        <location evidence="1">Cytoplasm</location>
        <location evidence="1">Cytoskeleton</location>
    </subcellularLocation>
</comment>
<feature type="domain" description="ASD2" evidence="11">
    <location>
        <begin position="1075"/>
        <end position="1364"/>
    </location>
</feature>
<evidence type="ECO:0000313" key="13">
    <source>
        <dbReference type="Proteomes" id="UP000001645"/>
    </source>
</evidence>
<evidence type="ECO:0000259" key="11">
    <source>
        <dbReference type="PROSITE" id="PS51307"/>
    </source>
</evidence>
<organism evidence="12 13">
    <name type="scientific">Meleagris gallopavo</name>
    <name type="common">Wild turkey</name>
    <dbReference type="NCBI Taxonomy" id="9103"/>
    <lineage>
        <taxon>Eukaryota</taxon>
        <taxon>Metazoa</taxon>
        <taxon>Chordata</taxon>
        <taxon>Craniata</taxon>
        <taxon>Vertebrata</taxon>
        <taxon>Euteleostomi</taxon>
        <taxon>Archelosauria</taxon>
        <taxon>Archosauria</taxon>
        <taxon>Dinosauria</taxon>
        <taxon>Saurischia</taxon>
        <taxon>Theropoda</taxon>
        <taxon>Coelurosauria</taxon>
        <taxon>Aves</taxon>
        <taxon>Neognathae</taxon>
        <taxon>Galloanserae</taxon>
        <taxon>Galliformes</taxon>
        <taxon>Phasianidae</taxon>
        <taxon>Meleagridinae</taxon>
        <taxon>Meleagris</taxon>
    </lineage>
</organism>
<feature type="compositionally biased region" description="Basic and acidic residues" evidence="9">
    <location>
        <begin position="977"/>
        <end position="988"/>
    </location>
</feature>
<keyword evidence="3" id="KW-0963">Cytoplasm</keyword>
<dbReference type="GO" id="GO:0005874">
    <property type="term" value="C:microtubule"/>
    <property type="evidence" value="ECO:0007669"/>
    <property type="project" value="UniProtKB-KW"/>
</dbReference>
<dbReference type="GO" id="GO:0030864">
    <property type="term" value="C:cortical actin cytoskeleton"/>
    <property type="evidence" value="ECO:0007669"/>
    <property type="project" value="TreeGrafter"/>
</dbReference>
<dbReference type="Pfam" id="PF08688">
    <property type="entry name" value="ASD1"/>
    <property type="match status" value="1"/>
</dbReference>
<sequence length="1365" mass="148618">MAVSENETERWPRRHGGGIGALMEPTAAADSSHLSPVPSLGSTDHVLHLPGRADSAYSSFSGGSNVPEYHTPSCYDAHCCSASEQVPYMDSEYVRGIYNLSAASSALRCLQPCQAPAQGIPASSHSPALAECSSGTPSHEMLDQGLLPPAAPPPSPPMRLDSYRVTRHLESTKGRGRRNSGGLSECSVQQSAPCTDSQPVSVLHGQIGAGSSEPAMMAARRRALENKGPSGSADGVSISKLQGLRTEENGEWSPSQKPARRSNPHVYSRPSSFIFQEYLKTDSMANIPKILSAYGSAHMHSVSEEVKPRPYTSAHSSPGAAGDAGGDELCPCSAHRAVLGDAEVQSRWKGSLLGAQCPLRAELPLNVGQEVFEDICDLKCMENALLIKNASRKSSSCTDKNGCYDYKGEIGNVVREPLLNPQGKMQKSLLSCSCDAAELEQPPPGKLDHGNKQCCDNTEQMACLRSKKDSSSQPLNEGCANSSGPGLNMQLEQEQPPVPYQKCQPGLQQELLRQTLYDPAGEQITRQTTPMLYYLSGGRAANTTHHTKLTQCPEGVRSSPKGFATSSHTASAWSTEMQRESSQPRKAEHRQHCANGDPLNEAEDIALGSPASSMEESSKNDYREKLKVAQKKVLRETSFKRKDLQMSLPVRLRQKPSKRPSIEHLRSFSLSNANEDSKPAPCSASHLESLEGFNKDTEIKRPQAGRLGGRKRLTKEEKKLCYSEPEKLNQLADKEVQGNRGSDESTEQDMATARRRTSESRGRALSSSSISRTELKQIQHTALMEYMERKISQRPGSTQHIPQHKPPLQTGPSHPKWPPGRSSNLGESRKTSSNEASCQVFSEEAAPDVFPPPSPVPPPNTDVGCGTVPAKPSLHPAAPDCSCSTECVSVQSIPLSGAAAQGREVEHPSMQAADRCASCAVPPAQPCENHLSTPSSHDPREDGCQNQEHRDRVAGSSLCQHSEELAASSSIPSPRNGGREDAQVEKKSRSGSQTGSALTTCPELQLKASSAVAAEGNVASCLVLPAQPQQGDGGAAPGQGVKEAAAHNSRGGDLQEGETDLPQRRLWSPEDRHYEELAMDLIAKDSSLVDVLMPYPVRKTALDLMEGLFPVNISVLEMHRRKADLRRARENDRKSSGDVTEECPESELTLEQRSEDPTGKGNHALGRSGDDTKDLDDITCKKKLGCTPSQLELISSLRAKLRVLAEDRELVLAEAKECAERGEELEAAVRAACKPNEFERYLMFIGDLEKVVSLLLCLSSRLARVQNAMRKIDGSTDAEEKQSLNERHKLLSRQREDAKDLKENLDRRERVVAGILAKYLTEQQLQAYRHFVQLKTSLLIEQKDLEEQIKFFEEQLENLEKSIPL</sequence>
<reference evidence="12 13" key="1">
    <citation type="journal article" date="2010" name="PLoS Biol.">
        <title>Multi-platform next-generation sequencing of the domestic turkey (Meleagris gallopavo): genome assembly and analysis.</title>
        <authorList>
            <person name="Dalloul R.A."/>
            <person name="Long J.A."/>
            <person name="Zimin A.V."/>
            <person name="Aslam L."/>
            <person name="Beal K."/>
            <person name="Blomberg L.A."/>
            <person name="Bouffard P."/>
            <person name="Burt D.W."/>
            <person name="Crasta O."/>
            <person name="Crooijmans R.P."/>
            <person name="Cooper K."/>
            <person name="Coulombe R.A."/>
            <person name="De S."/>
            <person name="Delany M.E."/>
            <person name="Dodgson J.B."/>
            <person name="Dong J.J."/>
            <person name="Evans C."/>
            <person name="Frederickson K.M."/>
            <person name="Flicek P."/>
            <person name="Florea L."/>
            <person name="Folkerts O."/>
            <person name="Groenen M.A."/>
            <person name="Harkins T.T."/>
            <person name="Herrero J."/>
            <person name="Hoffmann S."/>
            <person name="Megens H.J."/>
            <person name="Jiang A."/>
            <person name="de Jong P."/>
            <person name="Kaiser P."/>
            <person name="Kim H."/>
            <person name="Kim K.W."/>
            <person name="Kim S."/>
            <person name="Langenberger D."/>
            <person name="Lee M.K."/>
            <person name="Lee T."/>
            <person name="Mane S."/>
            <person name="Marcais G."/>
            <person name="Marz M."/>
            <person name="McElroy A.P."/>
            <person name="Modise T."/>
            <person name="Nefedov M."/>
            <person name="Notredame C."/>
            <person name="Paton I.R."/>
            <person name="Payne W.S."/>
            <person name="Pertea G."/>
            <person name="Prickett D."/>
            <person name="Puiu D."/>
            <person name="Qioa D."/>
            <person name="Raineri E."/>
            <person name="Ruffier M."/>
            <person name="Salzberg S.L."/>
            <person name="Schatz M.C."/>
            <person name="Scheuring C."/>
            <person name="Schmidt C.J."/>
            <person name="Schroeder S."/>
            <person name="Searle S.M."/>
            <person name="Smith E.J."/>
            <person name="Smith J."/>
            <person name="Sonstegard T.S."/>
            <person name="Stadler P.F."/>
            <person name="Tafer H."/>
            <person name="Tu Z.J."/>
            <person name="Van Tassell C.P."/>
            <person name="Vilella A.J."/>
            <person name="Williams K.P."/>
            <person name="Yorke J.A."/>
            <person name="Zhang L."/>
            <person name="Zhang H.B."/>
            <person name="Zhang X."/>
            <person name="Zhang Y."/>
            <person name="Reed K.M."/>
        </authorList>
    </citation>
    <scope>NUCLEOTIDE SEQUENCE [LARGE SCALE GENOMIC DNA]</scope>
</reference>
<dbReference type="PROSITE" id="PS51307">
    <property type="entry name" value="ASD2"/>
    <property type="match status" value="1"/>
</dbReference>
<dbReference type="OrthoDB" id="10063560at2759"/>
<dbReference type="PANTHER" id="PTHR15012:SF37">
    <property type="entry name" value="PROTEIN SHROOM1"/>
    <property type="match status" value="1"/>
</dbReference>
<dbReference type="InParanoid" id="A0A803Y7U7"/>
<feature type="compositionally biased region" description="Polar residues" evidence="9">
    <location>
        <begin position="186"/>
        <end position="200"/>
    </location>
</feature>
<feature type="region of interest" description="Disordered" evidence="9">
    <location>
        <begin position="466"/>
        <end position="487"/>
    </location>
</feature>
<feature type="compositionally biased region" description="Basic and acidic residues" evidence="9">
    <location>
        <begin position="1125"/>
        <end position="1136"/>
    </location>
</feature>
<keyword evidence="8" id="KW-0175">Coiled coil</keyword>
<evidence type="ECO:0000313" key="12">
    <source>
        <dbReference type="Ensembl" id="ENSMGAP00000027844.1"/>
    </source>
</evidence>
<dbReference type="InterPro" id="IPR014800">
    <property type="entry name" value="ASD1_dom"/>
</dbReference>
<dbReference type="GeneID" id="100550302"/>
<dbReference type="Pfam" id="PF08687">
    <property type="entry name" value="ASD2"/>
    <property type="match status" value="1"/>
</dbReference>
<comment type="similarity">
    <text evidence="2">Belongs to the shroom family.</text>
</comment>
<reference evidence="12" key="3">
    <citation type="submission" date="2025-09" db="UniProtKB">
        <authorList>
            <consortium name="Ensembl"/>
        </authorList>
    </citation>
    <scope>IDENTIFICATION</scope>
</reference>
<feature type="region of interest" description="Disordered" evidence="9">
    <location>
        <begin position="551"/>
        <end position="621"/>
    </location>
</feature>
<evidence type="ECO:0000256" key="8">
    <source>
        <dbReference type="SAM" id="Coils"/>
    </source>
</evidence>
<keyword evidence="6" id="KW-0206">Cytoskeleton</keyword>
<evidence type="ECO:0000256" key="1">
    <source>
        <dbReference type="ARBA" id="ARBA00004245"/>
    </source>
</evidence>
<feature type="compositionally biased region" description="Low complexity" evidence="9">
    <location>
        <begin position="564"/>
        <end position="575"/>
    </location>
</feature>
<dbReference type="InterPro" id="IPR014799">
    <property type="entry name" value="ASD2_dom"/>
</dbReference>
<feature type="compositionally biased region" description="Basic and acidic residues" evidence="9">
    <location>
        <begin position="724"/>
        <end position="743"/>
    </location>
</feature>
<dbReference type="PROSITE" id="PS51306">
    <property type="entry name" value="ASD1"/>
    <property type="match status" value="1"/>
</dbReference>
<feature type="compositionally biased region" description="Basic and acidic residues" evidence="9">
    <location>
        <begin position="937"/>
        <end position="953"/>
    </location>
</feature>
<dbReference type="Ensembl" id="ENSMGAT00000030664.1">
    <property type="protein sequence ID" value="ENSMGAP00000027844.1"/>
    <property type="gene ID" value="ENSMGAG00000008958.3"/>
</dbReference>
<dbReference type="Gene3D" id="6.10.250.3120">
    <property type="match status" value="1"/>
</dbReference>
<keyword evidence="5 7" id="KW-0009">Actin-binding</keyword>
<proteinExistence type="inferred from homology"/>
<evidence type="ECO:0000256" key="3">
    <source>
        <dbReference type="ARBA" id="ARBA00022490"/>
    </source>
</evidence>
<evidence type="ECO:0000256" key="4">
    <source>
        <dbReference type="ARBA" id="ARBA00022701"/>
    </source>
</evidence>
<dbReference type="InterPro" id="IPR027685">
    <property type="entry name" value="Shroom_fam"/>
</dbReference>
<dbReference type="RefSeq" id="XP_010717543.1">
    <property type="nucleotide sequence ID" value="XM_010719241.3"/>
</dbReference>
<feature type="coiled-coil region" evidence="8">
    <location>
        <begin position="1335"/>
        <end position="1362"/>
    </location>
</feature>
<feature type="compositionally biased region" description="Low complexity" evidence="9">
    <location>
        <begin position="763"/>
        <end position="772"/>
    </location>
</feature>
<feature type="coiled-coil region" evidence="8">
    <location>
        <begin position="1281"/>
        <end position="1311"/>
    </location>
</feature>
<keyword evidence="13" id="KW-1185">Reference proteome</keyword>
<dbReference type="GO" id="GO:0007015">
    <property type="term" value="P:actin filament organization"/>
    <property type="evidence" value="ECO:0007669"/>
    <property type="project" value="TreeGrafter"/>
</dbReference>
<name>A0A803Y7U7_MELGA</name>
<feature type="region of interest" description="Disordered" evidence="9">
    <location>
        <begin position="1"/>
        <end position="22"/>
    </location>
</feature>
<dbReference type="PANTHER" id="PTHR15012">
    <property type="entry name" value="APICAL PROTEIN/SHROOM-RELATED"/>
    <property type="match status" value="1"/>
</dbReference>
<reference evidence="12" key="2">
    <citation type="submission" date="2025-08" db="UniProtKB">
        <authorList>
            <consortium name="Ensembl"/>
        </authorList>
    </citation>
    <scope>IDENTIFICATION</scope>
</reference>
<evidence type="ECO:0000256" key="9">
    <source>
        <dbReference type="SAM" id="MobiDB-lite"/>
    </source>
</evidence>
<protein>
    <submittedName>
        <fullName evidence="12">Shroom family member 1</fullName>
    </submittedName>
</protein>
<evidence type="ECO:0000256" key="6">
    <source>
        <dbReference type="ARBA" id="ARBA00023212"/>
    </source>
</evidence>
<dbReference type="GO" id="GO:0016324">
    <property type="term" value="C:apical plasma membrane"/>
    <property type="evidence" value="ECO:0007669"/>
    <property type="project" value="TreeGrafter"/>
</dbReference>
<gene>
    <name evidence="12" type="primary">SHROOM1</name>
</gene>
<feature type="compositionally biased region" description="Basic and acidic residues" evidence="9">
    <location>
        <begin position="161"/>
        <end position="173"/>
    </location>
</feature>
<feature type="region of interest" description="Disordered" evidence="9">
    <location>
        <begin position="1029"/>
        <end position="1062"/>
    </location>
</feature>
<feature type="compositionally biased region" description="Basic and acidic residues" evidence="9">
    <location>
        <begin position="577"/>
        <end position="586"/>
    </location>
</feature>
<accession>A0A803Y7U7</accession>
<dbReference type="Proteomes" id="UP000001645">
    <property type="component" value="Chromosome 15"/>
</dbReference>
<feature type="region of interest" description="Disordered" evidence="9">
    <location>
        <begin position="244"/>
        <end position="266"/>
    </location>
</feature>
<feature type="region of interest" description="Disordered" evidence="9">
    <location>
        <begin position="120"/>
        <end position="209"/>
    </location>
</feature>
<evidence type="ECO:0000259" key="10">
    <source>
        <dbReference type="PROSITE" id="PS51306"/>
    </source>
</evidence>
<dbReference type="Bgee" id="ENSMGAG00000008958">
    <property type="expression patterns" value="Expressed in liver and 9 other cell types or tissues"/>
</dbReference>
<dbReference type="GO" id="GO:0043296">
    <property type="term" value="C:apical junction complex"/>
    <property type="evidence" value="ECO:0007669"/>
    <property type="project" value="TreeGrafter"/>
</dbReference>
<evidence type="ECO:0000256" key="7">
    <source>
        <dbReference type="PROSITE-ProRule" id="PRU00637"/>
    </source>
</evidence>